<organism evidence="2 3">
    <name type="scientific">Dunaliella salina</name>
    <name type="common">Green alga</name>
    <name type="synonym">Protococcus salinus</name>
    <dbReference type="NCBI Taxonomy" id="3046"/>
    <lineage>
        <taxon>Eukaryota</taxon>
        <taxon>Viridiplantae</taxon>
        <taxon>Chlorophyta</taxon>
        <taxon>core chlorophytes</taxon>
        <taxon>Chlorophyceae</taxon>
        <taxon>CS clade</taxon>
        <taxon>Chlamydomonadales</taxon>
        <taxon>Dunaliellaceae</taxon>
        <taxon>Dunaliella</taxon>
    </lineage>
</organism>
<evidence type="ECO:0000313" key="2">
    <source>
        <dbReference type="EMBL" id="KAF5841311.1"/>
    </source>
</evidence>
<keyword evidence="3" id="KW-1185">Reference proteome</keyword>
<evidence type="ECO:0000256" key="1">
    <source>
        <dbReference type="SAM" id="MobiDB-lite"/>
    </source>
</evidence>
<feature type="region of interest" description="Disordered" evidence="1">
    <location>
        <begin position="196"/>
        <end position="230"/>
    </location>
</feature>
<accession>A0ABQ7H3B0</accession>
<feature type="region of interest" description="Disordered" evidence="1">
    <location>
        <begin position="281"/>
        <end position="321"/>
    </location>
</feature>
<proteinExistence type="predicted"/>
<evidence type="ECO:0000313" key="3">
    <source>
        <dbReference type="Proteomes" id="UP000815325"/>
    </source>
</evidence>
<feature type="compositionally biased region" description="Polar residues" evidence="1">
    <location>
        <begin position="307"/>
        <end position="321"/>
    </location>
</feature>
<dbReference type="Proteomes" id="UP000815325">
    <property type="component" value="Unassembled WGS sequence"/>
</dbReference>
<dbReference type="EMBL" id="MU069489">
    <property type="protein sequence ID" value="KAF5841311.1"/>
    <property type="molecule type" value="Genomic_DNA"/>
</dbReference>
<reference evidence="2" key="1">
    <citation type="submission" date="2017-08" db="EMBL/GenBank/DDBJ databases">
        <authorList>
            <person name="Polle J.E."/>
            <person name="Barry K."/>
            <person name="Cushman J."/>
            <person name="Schmutz J."/>
            <person name="Tran D."/>
            <person name="Hathwaick L.T."/>
            <person name="Yim W.C."/>
            <person name="Jenkins J."/>
            <person name="Mckie-Krisberg Z.M."/>
            <person name="Prochnik S."/>
            <person name="Lindquist E."/>
            <person name="Dockter R.B."/>
            <person name="Adam C."/>
            <person name="Molina H."/>
            <person name="Bunkerborg J."/>
            <person name="Jin E."/>
            <person name="Buchheim M."/>
            <person name="Magnuson J."/>
        </authorList>
    </citation>
    <scope>NUCLEOTIDE SEQUENCE</scope>
    <source>
        <strain evidence="2">CCAP 19/18</strain>
    </source>
</reference>
<feature type="region of interest" description="Disordered" evidence="1">
    <location>
        <begin position="424"/>
        <end position="457"/>
    </location>
</feature>
<feature type="compositionally biased region" description="Basic and acidic residues" evidence="1">
    <location>
        <begin position="198"/>
        <end position="211"/>
    </location>
</feature>
<feature type="compositionally biased region" description="Pro residues" evidence="1">
    <location>
        <begin position="282"/>
        <end position="299"/>
    </location>
</feature>
<comment type="caution">
    <text evidence="2">The sequence shown here is derived from an EMBL/GenBank/DDBJ whole genome shotgun (WGS) entry which is preliminary data.</text>
</comment>
<name>A0ABQ7H3B0_DUNSA</name>
<gene>
    <name evidence="2" type="ORF">DUNSADRAFT_13584</name>
</gene>
<feature type="region of interest" description="Disordered" evidence="1">
    <location>
        <begin position="999"/>
        <end position="1021"/>
    </location>
</feature>
<protein>
    <submittedName>
        <fullName evidence="2">Uncharacterized protein</fullName>
    </submittedName>
</protein>
<feature type="region of interest" description="Disordered" evidence="1">
    <location>
        <begin position="347"/>
        <end position="379"/>
    </location>
</feature>
<sequence length="1021" mass="111493">MSFLAWLLLSGLALLAVYTYRASLASNAFALFVRRQLRPYLRSSNSNEDEADDSPPLRVQPVPGGLVISNIKLDVGLFGNPRERPVLLDALTISRLEIKYPSFTKPLSLSVKRVCVRMHQNRSPKRKKHTKPWDQVDYNKLKSLEGVLWTGPQQGPSRLQRVKDYAIKTGEPGPGSADMPVRSMDGLLIAVRSTTVAPEKEHGQGVGERDGASNQAGSVQGGKRGGRSNRLSPVINYTLHRLNGLLNWQVLGVRVQSLPKDFHSSIKLSVKGVNILLLTKELPPPPPPPSDTPYMPSPLPHRKRSMHQQQAPLRATGSPTQAYMQSRRSKHYMQRAMQTRPLAAARPLPQQPQPQTPLQAVPVHQEGAEEGEGAGVSPLAQGWDASHCLVKQWGVEALPVATTPCTSMAFPSSMPRSLAPKLLVGLPNSQRPSHTGSPPQQRASHPGTPRGSMGGSGGTHLIAGLHLHVSVVLRALAPIITPDAALLGLRMADRHLTYSKYCAFWVRRPHVPVSRSPALWWQHAGEAIIADCRRRYPIRKFDHALQLRRQYIATYRALHSTQKHYNPKGNEPEGPLDVTVINNDLRRLELKLNLGQAMVYRTFVALQHSRYLAQHAEAYQQWEMVLDMLSMFVDALPLMDDEDNLSQPSAVSVSVECPKVGMTLVTLCDVETAPPTEKILATATKRPGAAAPTAAAGGAAAAGAAAGGASGVAQQGQPDGTQPSWPPKKLSYISLAVNGVSFVLPNVHQLKMQATSITISAHKKVAQLGSGHELDALCKEPDSSAVDMLCIPALPGHSQLCSAKFDFSEGPDMKVDSTTVQQQPPLIYLNPYAPISTYLSKYKIALASTELTVAQDNLAPCLDFINAFMSVLRASKSSGQHSEIQILSAERKSSLHNLVVDSYIRNKTAVPSSFSSFLPKIHLLCPQVVPSEKESLDNVSHLQGSFARLWLHPTDSPLLYKEDTSLQMMNNRSRRQRQFSTSSDASSLNFRENNYRVSHQSSAGMGGEGDLPGLQLSSHQL</sequence>
<feature type="compositionally biased region" description="Polar residues" evidence="1">
    <location>
        <begin position="427"/>
        <end position="443"/>
    </location>
</feature>